<feature type="non-terminal residue" evidence="1">
    <location>
        <position position="50"/>
    </location>
</feature>
<dbReference type="Proteomes" id="UP000708208">
    <property type="component" value="Unassembled WGS sequence"/>
</dbReference>
<proteinExistence type="predicted"/>
<protein>
    <submittedName>
        <fullName evidence="1">Uncharacterized protein</fullName>
    </submittedName>
</protein>
<keyword evidence="2" id="KW-1185">Reference proteome</keyword>
<name>A0A8J2P0Y0_9HEXA</name>
<organism evidence="1 2">
    <name type="scientific">Allacma fusca</name>
    <dbReference type="NCBI Taxonomy" id="39272"/>
    <lineage>
        <taxon>Eukaryota</taxon>
        <taxon>Metazoa</taxon>
        <taxon>Ecdysozoa</taxon>
        <taxon>Arthropoda</taxon>
        <taxon>Hexapoda</taxon>
        <taxon>Collembola</taxon>
        <taxon>Symphypleona</taxon>
        <taxon>Sminthuridae</taxon>
        <taxon>Allacma</taxon>
    </lineage>
</organism>
<gene>
    <name evidence="1" type="ORF">AFUS01_LOCUS10769</name>
</gene>
<sequence length="50" mass="5641">NLPAISMPKIDDSFAQALKQRKINQRHIKGLGTVDNLQRSILYTVSPLLH</sequence>
<comment type="caution">
    <text evidence="1">The sequence shown here is derived from an EMBL/GenBank/DDBJ whole genome shotgun (WGS) entry which is preliminary data.</text>
</comment>
<reference evidence="1" key="1">
    <citation type="submission" date="2021-06" db="EMBL/GenBank/DDBJ databases">
        <authorList>
            <person name="Hodson N. C."/>
            <person name="Mongue J. A."/>
            <person name="Jaron S. K."/>
        </authorList>
    </citation>
    <scope>NUCLEOTIDE SEQUENCE</scope>
</reference>
<dbReference type="EMBL" id="CAJVCH010080558">
    <property type="protein sequence ID" value="CAG7721560.1"/>
    <property type="molecule type" value="Genomic_DNA"/>
</dbReference>
<accession>A0A8J2P0Y0</accession>
<evidence type="ECO:0000313" key="1">
    <source>
        <dbReference type="EMBL" id="CAG7721560.1"/>
    </source>
</evidence>
<feature type="non-terminal residue" evidence="1">
    <location>
        <position position="1"/>
    </location>
</feature>
<dbReference type="AlphaFoldDB" id="A0A8J2P0Y0"/>
<evidence type="ECO:0000313" key="2">
    <source>
        <dbReference type="Proteomes" id="UP000708208"/>
    </source>
</evidence>